<comment type="caution">
    <text evidence="2">The sequence shown here is derived from an EMBL/GenBank/DDBJ whole genome shotgun (WGS) entry which is preliminary data.</text>
</comment>
<protein>
    <recommendedName>
        <fullName evidence="4">Thioredoxin domain-containing protein</fullName>
    </recommendedName>
</protein>
<keyword evidence="1" id="KW-0732">Signal</keyword>
<gene>
    <name evidence="2" type="ORF">LMG23992_05223</name>
</gene>
<name>A0ABM8XVI6_9BURK</name>
<dbReference type="EMBL" id="CAJZAI010000024">
    <property type="protein sequence ID" value="CAG9184411.1"/>
    <property type="molecule type" value="Genomic_DNA"/>
</dbReference>
<feature type="signal peptide" evidence="1">
    <location>
        <begin position="1"/>
        <end position="24"/>
    </location>
</feature>
<accession>A0ABM8XVI6</accession>
<sequence length="171" mass="19025">MKHSRRRLLAAMACMLLAAGPVNAGSAKAAEAAPVNWFDSASVPRLVASQQGKPFVLVVWSLDCVYCRRNFEAIGKLQARNPALRVVTLSMDVPAAQQQVQQHLQRTRLSRNAWMFGSEMPERLRYALDPDWMGETPRTYFYRADGERRGVSGVISPADWAAHLRWAGIAG</sequence>
<dbReference type="SUPFAM" id="SSF52833">
    <property type="entry name" value="Thioredoxin-like"/>
    <property type="match status" value="1"/>
</dbReference>
<dbReference type="InterPro" id="IPR006311">
    <property type="entry name" value="TAT_signal"/>
</dbReference>
<evidence type="ECO:0000256" key="1">
    <source>
        <dbReference type="SAM" id="SignalP"/>
    </source>
</evidence>
<evidence type="ECO:0000313" key="3">
    <source>
        <dbReference type="Proteomes" id="UP000727654"/>
    </source>
</evidence>
<reference evidence="2 3" key="1">
    <citation type="submission" date="2021-08" db="EMBL/GenBank/DDBJ databases">
        <authorList>
            <person name="Peeters C."/>
        </authorList>
    </citation>
    <scope>NUCLEOTIDE SEQUENCE [LARGE SCALE GENOMIC DNA]</scope>
    <source>
        <strain evidence="2 3">LMG 23992</strain>
    </source>
</reference>
<dbReference type="Proteomes" id="UP000727654">
    <property type="component" value="Unassembled WGS sequence"/>
</dbReference>
<feature type="chain" id="PRO_5046141634" description="Thioredoxin domain-containing protein" evidence="1">
    <location>
        <begin position="25"/>
        <end position="171"/>
    </location>
</feature>
<dbReference type="InterPro" id="IPR036249">
    <property type="entry name" value="Thioredoxin-like_sf"/>
</dbReference>
<evidence type="ECO:0000313" key="2">
    <source>
        <dbReference type="EMBL" id="CAG9184411.1"/>
    </source>
</evidence>
<dbReference type="Gene3D" id="3.40.30.10">
    <property type="entry name" value="Glutaredoxin"/>
    <property type="match status" value="1"/>
</dbReference>
<dbReference type="PROSITE" id="PS51318">
    <property type="entry name" value="TAT"/>
    <property type="match status" value="1"/>
</dbReference>
<keyword evidence="3" id="KW-1185">Reference proteome</keyword>
<evidence type="ECO:0008006" key="4">
    <source>
        <dbReference type="Google" id="ProtNLM"/>
    </source>
</evidence>
<organism evidence="2 3">
    <name type="scientific">Cupriavidus laharis</name>
    <dbReference type="NCBI Taxonomy" id="151654"/>
    <lineage>
        <taxon>Bacteria</taxon>
        <taxon>Pseudomonadati</taxon>
        <taxon>Pseudomonadota</taxon>
        <taxon>Betaproteobacteria</taxon>
        <taxon>Burkholderiales</taxon>
        <taxon>Burkholderiaceae</taxon>
        <taxon>Cupriavidus</taxon>
    </lineage>
</organism>
<dbReference type="RefSeq" id="WP_224082658.1">
    <property type="nucleotide sequence ID" value="NZ_CAJZAI010000024.1"/>
</dbReference>
<proteinExistence type="predicted"/>